<dbReference type="InterPro" id="IPR036217">
    <property type="entry name" value="MethylDNA_cys_MeTrfase_DNAb"/>
</dbReference>
<comment type="similarity">
    <text evidence="2">Belongs to the MGMT family.</text>
</comment>
<evidence type="ECO:0000256" key="6">
    <source>
        <dbReference type="ARBA" id="ARBA00022763"/>
    </source>
</evidence>
<gene>
    <name evidence="10" type="ORF">COY51_03155</name>
</gene>
<dbReference type="EC" id="2.1.1.63" evidence="3"/>
<dbReference type="InterPro" id="IPR036631">
    <property type="entry name" value="MGMT_N_sf"/>
</dbReference>
<keyword evidence="5 10" id="KW-0808">Transferase</keyword>
<accession>A0A2H9PBK4</accession>
<dbReference type="SUPFAM" id="SSF53155">
    <property type="entry name" value="Methylated DNA-protein cysteine methyltransferase domain"/>
    <property type="match status" value="1"/>
</dbReference>
<evidence type="ECO:0000256" key="7">
    <source>
        <dbReference type="ARBA" id="ARBA00023204"/>
    </source>
</evidence>
<dbReference type="InterPro" id="IPR001497">
    <property type="entry name" value="MethylDNA_cys_MeTrfase_AS"/>
</dbReference>
<evidence type="ECO:0000256" key="5">
    <source>
        <dbReference type="ARBA" id="ARBA00022679"/>
    </source>
</evidence>
<comment type="catalytic activity">
    <reaction evidence="1">
        <text>a 4-O-methyl-thymidine in DNA + L-cysteinyl-[protein] = a thymidine in DNA + S-methyl-L-cysteinyl-[protein]</text>
        <dbReference type="Rhea" id="RHEA:53428"/>
        <dbReference type="Rhea" id="RHEA-COMP:10131"/>
        <dbReference type="Rhea" id="RHEA-COMP:10132"/>
        <dbReference type="Rhea" id="RHEA-COMP:13555"/>
        <dbReference type="Rhea" id="RHEA-COMP:13556"/>
        <dbReference type="ChEBI" id="CHEBI:29950"/>
        <dbReference type="ChEBI" id="CHEBI:82612"/>
        <dbReference type="ChEBI" id="CHEBI:137386"/>
        <dbReference type="ChEBI" id="CHEBI:137387"/>
        <dbReference type="EC" id="2.1.1.63"/>
    </reaction>
</comment>
<sequence length="197" mass="22041">MVTSGCPGSASGINMQKKKQVLKYTVFKIEPGKINYRSDESWMGICATKKGISLLVLPRSTKEEVLELIKSSAGESQIEESPQDFENLRKNIENYFAGKKAEFDYTIDLSRYTPFQSAVFTATRAIPYGETRSYRWVAKKSGNPKGYRAVGQALKINSIPLLVPCHRVIEQNGKIGGFSLGIKWKERLLQLEGVLLT</sequence>
<evidence type="ECO:0000256" key="1">
    <source>
        <dbReference type="ARBA" id="ARBA00001286"/>
    </source>
</evidence>
<dbReference type="PROSITE" id="PS00374">
    <property type="entry name" value="MGMT"/>
    <property type="match status" value="1"/>
</dbReference>
<dbReference type="PANTHER" id="PTHR10815">
    <property type="entry name" value="METHYLATED-DNA--PROTEIN-CYSTEINE METHYLTRANSFERASE"/>
    <property type="match status" value="1"/>
</dbReference>
<dbReference type="Pfam" id="PF01035">
    <property type="entry name" value="DNA_binding_1"/>
    <property type="match status" value="1"/>
</dbReference>
<dbReference type="EMBL" id="PFMS01000054">
    <property type="protein sequence ID" value="PIZ16257.1"/>
    <property type="molecule type" value="Genomic_DNA"/>
</dbReference>
<organism evidence="10 11">
    <name type="scientific">Candidatus Desantisbacteria bacterium CG_4_10_14_0_8_um_filter_39_17</name>
    <dbReference type="NCBI Taxonomy" id="1974542"/>
    <lineage>
        <taxon>Bacteria</taxon>
        <taxon>Candidatus Desantisiibacteriota</taxon>
    </lineage>
</organism>
<evidence type="ECO:0000256" key="2">
    <source>
        <dbReference type="ARBA" id="ARBA00008711"/>
    </source>
</evidence>
<dbReference type="GO" id="GO:0006281">
    <property type="term" value="P:DNA repair"/>
    <property type="evidence" value="ECO:0007669"/>
    <property type="project" value="UniProtKB-KW"/>
</dbReference>
<keyword evidence="6" id="KW-0227">DNA damage</keyword>
<reference evidence="11" key="1">
    <citation type="submission" date="2017-09" db="EMBL/GenBank/DDBJ databases">
        <title>Depth-based differentiation of microbial function through sediment-hosted aquifers and enrichment of novel symbionts in the deep terrestrial subsurface.</title>
        <authorList>
            <person name="Probst A.J."/>
            <person name="Ladd B."/>
            <person name="Jarett J.K."/>
            <person name="Geller-Mcgrath D.E."/>
            <person name="Sieber C.M.K."/>
            <person name="Emerson J.B."/>
            <person name="Anantharaman K."/>
            <person name="Thomas B.C."/>
            <person name="Malmstrom R."/>
            <person name="Stieglmeier M."/>
            <person name="Klingl A."/>
            <person name="Woyke T."/>
            <person name="Ryan C.M."/>
            <person name="Banfield J.F."/>
        </authorList>
    </citation>
    <scope>NUCLEOTIDE SEQUENCE [LARGE SCALE GENOMIC DNA]</scope>
</reference>
<evidence type="ECO:0000256" key="3">
    <source>
        <dbReference type="ARBA" id="ARBA00011918"/>
    </source>
</evidence>
<evidence type="ECO:0000256" key="4">
    <source>
        <dbReference type="ARBA" id="ARBA00022603"/>
    </source>
</evidence>
<dbReference type="InterPro" id="IPR036388">
    <property type="entry name" value="WH-like_DNA-bd_sf"/>
</dbReference>
<comment type="catalytic activity">
    <reaction evidence="8">
        <text>a 6-O-methyl-2'-deoxyguanosine in DNA + L-cysteinyl-[protein] = S-methyl-L-cysteinyl-[protein] + a 2'-deoxyguanosine in DNA</text>
        <dbReference type="Rhea" id="RHEA:24000"/>
        <dbReference type="Rhea" id="RHEA-COMP:10131"/>
        <dbReference type="Rhea" id="RHEA-COMP:10132"/>
        <dbReference type="Rhea" id="RHEA-COMP:11367"/>
        <dbReference type="Rhea" id="RHEA-COMP:11368"/>
        <dbReference type="ChEBI" id="CHEBI:29950"/>
        <dbReference type="ChEBI" id="CHEBI:82612"/>
        <dbReference type="ChEBI" id="CHEBI:85445"/>
        <dbReference type="ChEBI" id="CHEBI:85448"/>
        <dbReference type="EC" id="2.1.1.63"/>
    </reaction>
</comment>
<dbReference type="GO" id="GO:0003908">
    <property type="term" value="F:methylated-DNA-[protein]-cysteine S-methyltransferase activity"/>
    <property type="evidence" value="ECO:0007669"/>
    <property type="project" value="UniProtKB-EC"/>
</dbReference>
<dbReference type="Proteomes" id="UP000234145">
    <property type="component" value="Unassembled WGS sequence"/>
</dbReference>
<dbReference type="CDD" id="cd06445">
    <property type="entry name" value="ATase"/>
    <property type="match status" value="1"/>
</dbReference>
<evidence type="ECO:0000313" key="11">
    <source>
        <dbReference type="Proteomes" id="UP000234145"/>
    </source>
</evidence>
<dbReference type="NCBIfam" id="TIGR00589">
    <property type="entry name" value="ogt"/>
    <property type="match status" value="1"/>
</dbReference>
<dbReference type="InterPro" id="IPR014048">
    <property type="entry name" value="MethylDNA_cys_MeTrfase_DNA-bd"/>
</dbReference>
<protein>
    <recommendedName>
        <fullName evidence="3">methylated-DNA--[protein]-cysteine S-methyltransferase</fullName>
        <ecNumber evidence="3">2.1.1.63</ecNumber>
    </recommendedName>
</protein>
<proteinExistence type="inferred from homology"/>
<dbReference type="SUPFAM" id="SSF46767">
    <property type="entry name" value="Methylated DNA-protein cysteine methyltransferase, C-terminal domain"/>
    <property type="match status" value="1"/>
</dbReference>
<dbReference type="AlphaFoldDB" id="A0A2H9PBK4"/>
<dbReference type="GO" id="GO:0032259">
    <property type="term" value="P:methylation"/>
    <property type="evidence" value="ECO:0007669"/>
    <property type="project" value="UniProtKB-KW"/>
</dbReference>
<evidence type="ECO:0000256" key="8">
    <source>
        <dbReference type="ARBA" id="ARBA00049348"/>
    </source>
</evidence>
<keyword evidence="4 10" id="KW-0489">Methyltransferase</keyword>
<feature type="domain" description="Methylated-DNA-[protein]-cysteine S-methyltransferase DNA binding" evidence="9">
    <location>
        <begin position="114"/>
        <end position="194"/>
    </location>
</feature>
<evidence type="ECO:0000259" key="9">
    <source>
        <dbReference type="Pfam" id="PF01035"/>
    </source>
</evidence>
<comment type="caution">
    <text evidence="10">The sequence shown here is derived from an EMBL/GenBank/DDBJ whole genome shotgun (WGS) entry which is preliminary data.</text>
</comment>
<evidence type="ECO:0000313" key="10">
    <source>
        <dbReference type="EMBL" id="PIZ16257.1"/>
    </source>
</evidence>
<dbReference type="Gene3D" id="1.10.10.10">
    <property type="entry name" value="Winged helix-like DNA-binding domain superfamily/Winged helix DNA-binding domain"/>
    <property type="match status" value="1"/>
</dbReference>
<dbReference type="PANTHER" id="PTHR10815:SF13">
    <property type="entry name" value="METHYLATED-DNA--PROTEIN-CYSTEINE METHYLTRANSFERASE"/>
    <property type="match status" value="1"/>
</dbReference>
<dbReference type="FunFam" id="1.10.10.10:FF:000214">
    <property type="entry name" value="Methylated-DNA--protein-cysteine methyltransferase"/>
    <property type="match status" value="1"/>
</dbReference>
<name>A0A2H9PBK4_9BACT</name>
<keyword evidence="7" id="KW-0234">DNA repair</keyword>